<evidence type="ECO:0000313" key="2">
    <source>
        <dbReference type="EMBL" id="OKH21320.1"/>
    </source>
</evidence>
<organism evidence="2 3">
    <name type="scientific">Hydrococcus rivularis NIES-593</name>
    <dbReference type="NCBI Taxonomy" id="1921803"/>
    <lineage>
        <taxon>Bacteria</taxon>
        <taxon>Bacillati</taxon>
        <taxon>Cyanobacteriota</taxon>
        <taxon>Cyanophyceae</taxon>
        <taxon>Pleurocapsales</taxon>
        <taxon>Hydrococcaceae</taxon>
        <taxon>Hydrococcus</taxon>
    </lineage>
</organism>
<feature type="transmembrane region" description="Helical" evidence="1">
    <location>
        <begin position="181"/>
        <end position="209"/>
    </location>
</feature>
<feature type="transmembrane region" description="Helical" evidence="1">
    <location>
        <begin position="99"/>
        <end position="128"/>
    </location>
</feature>
<proteinExistence type="predicted"/>
<gene>
    <name evidence="2" type="ORF">NIES593_16100</name>
</gene>
<dbReference type="Pfam" id="PF09852">
    <property type="entry name" value="DUF2079"/>
    <property type="match status" value="1"/>
</dbReference>
<keyword evidence="1" id="KW-0812">Transmembrane</keyword>
<feature type="transmembrane region" description="Helical" evidence="1">
    <location>
        <begin position="16"/>
        <end position="36"/>
    </location>
</feature>
<keyword evidence="3" id="KW-1185">Reference proteome</keyword>
<feature type="transmembrane region" description="Helical" evidence="1">
    <location>
        <begin position="216"/>
        <end position="237"/>
    </location>
</feature>
<keyword evidence="1" id="KW-0472">Membrane</keyword>
<dbReference type="AlphaFoldDB" id="A0A1U7HCL8"/>
<dbReference type="OrthoDB" id="501434at2"/>
<feature type="transmembrane region" description="Helical" evidence="1">
    <location>
        <begin position="301"/>
        <end position="323"/>
    </location>
</feature>
<dbReference type="RefSeq" id="WP_073600556.1">
    <property type="nucleotide sequence ID" value="NZ_MRCB01000021.1"/>
</dbReference>
<keyword evidence="1" id="KW-1133">Transmembrane helix</keyword>
<comment type="caution">
    <text evidence="2">The sequence shown here is derived from an EMBL/GenBank/DDBJ whole genome shotgun (WGS) entry which is preliminary data.</text>
</comment>
<protein>
    <submittedName>
        <fullName evidence="2">Uncharacterized protein</fullName>
    </submittedName>
</protein>
<feature type="transmembrane region" description="Helical" evidence="1">
    <location>
        <begin position="335"/>
        <end position="354"/>
    </location>
</feature>
<dbReference type="Proteomes" id="UP000186868">
    <property type="component" value="Unassembled WGS sequence"/>
</dbReference>
<dbReference type="STRING" id="1921803.NIES593_16100"/>
<evidence type="ECO:0000313" key="3">
    <source>
        <dbReference type="Proteomes" id="UP000186868"/>
    </source>
</evidence>
<dbReference type="InterPro" id="IPR018650">
    <property type="entry name" value="STSV1_Orf64"/>
</dbReference>
<dbReference type="EMBL" id="MRCB01000021">
    <property type="protein sequence ID" value="OKH21320.1"/>
    <property type="molecule type" value="Genomic_DNA"/>
</dbReference>
<sequence length="540" mass="60665">MIAKLKKLSIDRDRSAIAAAIIFFTVELILVLHRHYSYYPSYSSFDQGIFNQVFWNGIHGRFFQSSLSSSESISVPIPEVSYHRLGQHFTPALLLWLPIYAILPSAGTLLALNVTLITVAGVVLYILARQRLDPKLSVMIMAGFYGTKAVIGPTLGNFQDLCQLPLFTFGLLLALEKRSWGWFWGLAALILAVREDAGILLFGIGFYLIASKRYPWIGLAVCILSFSYAIVITSKVMPLFSHDVSGRFLVKQFGNFVEGDKTSSLEVLWAIISKPWQLLLEIVTPLGRTIQYIFNHSLPLALVPVISPSTWMLIAAPLLVLLLRDDYWALSMNMRFALTVVPGLFYGAIIWWSHHPGAFKPKLRRFWAFCIGVSIFFALTSNPHRALSFLIPDSFDPWVYASPWQQWQRASIINSFLAKIPSNASVSATRHIVPHISGRREILGFPSLELINDAGEKVSIDYVIADLRQLQQYQVAFEDDRDRLRDLVGAIARLLEQGSYGMVGCQDGVIFMQRGVASDTSALLAWEGFRQEVEPILKQS</sequence>
<feature type="transmembrane region" description="Helical" evidence="1">
    <location>
        <begin position="366"/>
        <end position="382"/>
    </location>
</feature>
<name>A0A1U7HCL8_9CYAN</name>
<reference evidence="2 3" key="1">
    <citation type="submission" date="2016-11" db="EMBL/GenBank/DDBJ databases">
        <title>Draft Genome Sequences of Nine Cyanobacterial Strains from Diverse Habitats.</title>
        <authorList>
            <person name="Zhu T."/>
            <person name="Hou S."/>
            <person name="Lu X."/>
            <person name="Hess W.R."/>
        </authorList>
    </citation>
    <scope>NUCLEOTIDE SEQUENCE [LARGE SCALE GENOMIC DNA]</scope>
    <source>
        <strain evidence="2 3">NIES-593</strain>
    </source>
</reference>
<accession>A0A1U7HCL8</accession>
<evidence type="ECO:0000256" key="1">
    <source>
        <dbReference type="SAM" id="Phobius"/>
    </source>
</evidence>